<comment type="caution">
    <text evidence="1">The sequence shown here is derived from an EMBL/GenBank/DDBJ whole genome shotgun (WGS) entry which is preliminary data.</text>
</comment>
<name>A0ABR8XSJ1_9BACL</name>
<protein>
    <submittedName>
        <fullName evidence="1">Uncharacterized protein</fullName>
    </submittedName>
</protein>
<proteinExistence type="predicted"/>
<dbReference type="EMBL" id="JACSPW010000026">
    <property type="protein sequence ID" value="MBD8034918.1"/>
    <property type="molecule type" value="Genomic_DNA"/>
</dbReference>
<dbReference type="Proteomes" id="UP000600565">
    <property type="component" value="Unassembled WGS sequence"/>
</dbReference>
<sequence>MYKPLSEFDFRIYSNDKTSHITFILEEYMHERLPSLSCTIEVVDNKFLGWNINVWFELDKLLSFITELEDLEIKRQGSVTLNAMSPHEFNITIENYNKKGDLLVNYSLTNIKYNTDICLRNTLTGAFLLEGFSGT</sequence>
<organism evidence="1 2">
    <name type="scientific">Solibacillus merdavium</name>
    <dbReference type="NCBI Taxonomy" id="2762218"/>
    <lineage>
        <taxon>Bacteria</taxon>
        <taxon>Bacillati</taxon>
        <taxon>Bacillota</taxon>
        <taxon>Bacilli</taxon>
        <taxon>Bacillales</taxon>
        <taxon>Caryophanaceae</taxon>
        <taxon>Solibacillus</taxon>
    </lineage>
</organism>
<gene>
    <name evidence="1" type="ORF">H9632_17805</name>
</gene>
<reference evidence="1 2" key="1">
    <citation type="submission" date="2020-08" db="EMBL/GenBank/DDBJ databases">
        <title>A Genomic Blueprint of the Chicken Gut Microbiome.</title>
        <authorList>
            <person name="Gilroy R."/>
            <person name="Ravi A."/>
            <person name="Getino M."/>
            <person name="Pursley I."/>
            <person name="Horton D.L."/>
            <person name="Alikhan N.-F."/>
            <person name="Baker D."/>
            <person name="Gharbi K."/>
            <person name="Hall N."/>
            <person name="Watson M."/>
            <person name="Adriaenssens E.M."/>
            <person name="Foster-Nyarko E."/>
            <person name="Jarju S."/>
            <person name="Secka A."/>
            <person name="Antonio M."/>
            <person name="Oren A."/>
            <person name="Chaudhuri R."/>
            <person name="La Ragione R.M."/>
            <person name="Hildebrand F."/>
            <person name="Pallen M.J."/>
        </authorList>
    </citation>
    <scope>NUCLEOTIDE SEQUENCE [LARGE SCALE GENOMIC DNA]</scope>
    <source>
        <strain evidence="1 2">Sa1YVA6</strain>
    </source>
</reference>
<dbReference type="RefSeq" id="WP_191705399.1">
    <property type="nucleotide sequence ID" value="NZ_JACSPW010000026.1"/>
</dbReference>
<evidence type="ECO:0000313" key="2">
    <source>
        <dbReference type="Proteomes" id="UP000600565"/>
    </source>
</evidence>
<evidence type="ECO:0000313" key="1">
    <source>
        <dbReference type="EMBL" id="MBD8034918.1"/>
    </source>
</evidence>
<keyword evidence="2" id="KW-1185">Reference proteome</keyword>
<accession>A0ABR8XSJ1</accession>